<organism evidence="2 3">
    <name type="scientific">Labeo rohita</name>
    <name type="common">Indian major carp</name>
    <name type="synonym">Cyprinus rohita</name>
    <dbReference type="NCBI Taxonomy" id="84645"/>
    <lineage>
        <taxon>Eukaryota</taxon>
        <taxon>Metazoa</taxon>
        <taxon>Chordata</taxon>
        <taxon>Craniata</taxon>
        <taxon>Vertebrata</taxon>
        <taxon>Euteleostomi</taxon>
        <taxon>Actinopterygii</taxon>
        <taxon>Neopterygii</taxon>
        <taxon>Teleostei</taxon>
        <taxon>Ostariophysi</taxon>
        <taxon>Cypriniformes</taxon>
        <taxon>Cyprinidae</taxon>
        <taxon>Labeoninae</taxon>
        <taxon>Labeonini</taxon>
        <taxon>Labeo</taxon>
    </lineage>
</organism>
<feature type="compositionally biased region" description="Low complexity" evidence="1">
    <location>
        <begin position="30"/>
        <end position="43"/>
    </location>
</feature>
<gene>
    <name evidence="2" type="ORF">ROHU_024637</name>
</gene>
<dbReference type="Proteomes" id="UP000290572">
    <property type="component" value="Unassembled WGS sequence"/>
</dbReference>
<keyword evidence="3" id="KW-1185">Reference proteome</keyword>
<sequence length="110" mass="11701">MESNSHQATMRGRSEQLPISMFCATAASTTSTSTALSSTSTALPMQTTASSSPSSIVNSLGPPSARRDPKSLSESPGARGENLFRCDKELISGSPEPRQRWTPHTSIMLM</sequence>
<evidence type="ECO:0000313" key="2">
    <source>
        <dbReference type="EMBL" id="RXN20915.1"/>
    </source>
</evidence>
<name>A0A498MWA4_LABRO</name>
<comment type="caution">
    <text evidence="2">The sequence shown here is derived from an EMBL/GenBank/DDBJ whole genome shotgun (WGS) entry which is preliminary data.</text>
</comment>
<feature type="region of interest" description="Disordered" evidence="1">
    <location>
        <begin position="30"/>
        <end position="110"/>
    </location>
</feature>
<evidence type="ECO:0000256" key="1">
    <source>
        <dbReference type="SAM" id="MobiDB-lite"/>
    </source>
</evidence>
<dbReference type="EMBL" id="QBIY01012628">
    <property type="protein sequence ID" value="RXN20915.1"/>
    <property type="molecule type" value="Genomic_DNA"/>
</dbReference>
<reference evidence="2 3" key="1">
    <citation type="submission" date="2018-03" db="EMBL/GenBank/DDBJ databases">
        <title>Draft genome sequence of Rohu Carp (Labeo rohita).</title>
        <authorList>
            <person name="Das P."/>
            <person name="Kushwaha B."/>
            <person name="Joshi C.G."/>
            <person name="Kumar D."/>
            <person name="Nagpure N.S."/>
            <person name="Sahoo L."/>
            <person name="Das S.P."/>
            <person name="Bit A."/>
            <person name="Patnaik S."/>
            <person name="Meher P.K."/>
            <person name="Jayasankar P."/>
            <person name="Koringa P.G."/>
            <person name="Patel N.V."/>
            <person name="Hinsu A.T."/>
            <person name="Kumar R."/>
            <person name="Pandey M."/>
            <person name="Agarwal S."/>
            <person name="Srivastava S."/>
            <person name="Singh M."/>
            <person name="Iquebal M.A."/>
            <person name="Jaiswal S."/>
            <person name="Angadi U.B."/>
            <person name="Kumar N."/>
            <person name="Raza M."/>
            <person name="Shah T.M."/>
            <person name="Rai A."/>
            <person name="Jena J.K."/>
        </authorList>
    </citation>
    <scope>NUCLEOTIDE SEQUENCE [LARGE SCALE GENOMIC DNA]</scope>
    <source>
        <strain evidence="2">DASCIFA01</strain>
        <tissue evidence="2">Testis</tissue>
    </source>
</reference>
<evidence type="ECO:0000313" key="3">
    <source>
        <dbReference type="Proteomes" id="UP000290572"/>
    </source>
</evidence>
<protein>
    <submittedName>
        <fullName evidence="2">Uncharacterized protein</fullName>
    </submittedName>
</protein>
<accession>A0A498MWA4</accession>
<dbReference type="AlphaFoldDB" id="A0A498MWA4"/>
<feature type="compositionally biased region" description="Polar residues" evidence="1">
    <location>
        <begin position="44"/>
        <end position="58"/>
    </location>
</feature>
<proteinExistence type="predicted"/>